<gene>
    <name evidence="3" type="ORF">Daura_22030</name>
</gene>
<feature type="chain" id="PRO_5040107355" evidence="1">
    <location>
        <begin position="40"/>
        <end position="256"/>
    </location>
</feature>
<keyword evidence="1" id="KW-0732">Signal</keyword>
<evidence type="ECO:0000313" key="4">
    <source>
        <dbReference type="Proteomes" id="UP001058003"/>
    </source>
</evidence>
<feature type="domain" description="Laminin G" evidence="2">
    <location>
        <begin position="176"/>
        <end position="252"/>
    </location>
</feature>
<proteinExistence type="predicted"/>
<dbReference type="RefSeq" id="WP_156090324.1">
    <property type="nucleotide sequence ID" value="NZ_CP073767.1"/>
</dbReference>
<dbReference type="KEGG" id="daur:Daura_22030"/>
<evidence type="ECO:0000259" key="2">
    <source>
        <dbReference type="Pfam" id="PF02210"/>
    </source>
</evidence>
<accession>A0A9Q9MGS8</accession>
<dbReference type="EMBL" id="CP073767">
    <property type="protein sequence ID" value="UWZ58613.1"/>
    <property type="molecule type" value="Genomic_DNA"/>
</dbReference>
<dbReference type="OrthoDB" id="5506986at2"/>
<feature type="signal peptide" evidence="1">
    <location>
        <begin position="1"/>
        <end position="39"/>
    </location>
</feature>
<protein>
    <submittedName>
        <fullName evidence="3">LamG domain-containing protein</fullName>
    </submittedName>
</protein>
<sequence>MPRRTRNTYGRLLVRQRAIRIGVLAAAAAILVAGQPATANGTSTGERVVARYSFDQQLVNGGAVDESGLGHALRPIAADGGRLVLVAHDSGRAVRFPPRCSTAPCPRAVLSTDSTAALNPYTAALRYGASIRLTEPQTPTQTLLHKGARGTGARYELRLEGIGATPHCVIAGPQGRAIHAVAEGVNIADGRWHRLQCHRFSDMLQVIVDDLVRGTAPLPAHLSIVNRAALTIGATGSRQHNRQFHGVLDFVWISIG</sequence>
<name>A0A9Q9MGS8_9ACTN</name>
<dbReference type="Proteomes" id="UP001058003">
    <property type="component" value="Chromosome"/>
</dbReference>
<keyword evidence="4" id="KW-1185">Reference proteome</keyword>
<dbReference type="AlphaFoldDB" id="A0A9Q9MGS8"/>
<organism evidence="3 4">
    <name type="scientific">Dactylosporangium aurantiacum</name>
    <dbReference type="NCBI Taxonomy" id="35754"/>
    <lineage>
        <taxon>Bacteria</taxon>
        <taxon>Bacillati</taxon>
        <taxon>Actinomycetota</taxon>
        <taxon>Actinomycetes</taxon>
        <taxon>Micromonosporales</taxon>
        <taxon>Micromonosporaceae</taxon>
        <taxon>Dactylosporangium</taxon>
    </lineage>
</organism>
<dbReference type="SUPFAM" id="SSF49899">
    <property type="entry name" value="Concanavalin A-like lectins/glucanases"/>
    <property type="match status" value="1"/>
</dbReference>
<dbReference type="InterPro" id="IPR013320">
    <property type="entry name" value="ConA-like_dom_sf"/>
</dbReference>
<dbReference type="Pfam" id="PF02210">
    <property type="entry name" value="Laminin_G_2"/>
    <property type="match status" value="1"/>
</dbReference>
<evidence type="ECO:0000313" key="3">
    <source>
        <dbReference type="EMBL" id="UWZ58613.1"/>
    </source>
</evidence>
<reference evidence="3" key="1">
    <citation type="submission" date="2021-04" db="EMBL/GenBank/DDBJ databases">
        <title>Dactylosporangium aurantiacum NRRL B-8018 full assembly.</title>
        <authorList>
            <person name="Hartkoorn R.C."/>
            <person name="Beaudoing E."/>
            <person name="Hot D."/>
        </authorList>
    </citation>
    <scope>NUCLEOTIDE SEQUENCE</scope>
    <source>
        <strain evidence="3">NRRL B-8018</strain>
    </source>
</reference>
<evidence type="ECO:0000256" key="1">
    <source>
        <dbReference type="SAM" id="SignalP"/>
    </source>
</evidence>
<dbReference type="InterPro" id="IPR001791">
    <property type="entry name" value="Laminin_G"/>
</dbReference>
<dbReference type="Gene3D" id="2.60.120.200">
    <property type="match status" value="1"/>
</dbReference>